<keyword evidence="3 6" id="KW-0547">Nucleotide-binding</keyword>
<dbReference type="Pfam" id="PF02786">
    <property type="entry name" value="CPSase_L_D2"/>
    <property type="match status" value="1"/>
</dbReference>
<dbReference type="Pfam" id="PF01039">
    <property type="entry name" value="Carboxyl_trans"/>
    <property type="match status" value="1"/>
</dbReference>
<dbReference type="InterPro" id="IPR001882">
    <property type="entry name" value="Biotin_BS"/>
</dbReference>
<dbReference type="InterPro" id="IPR051602">
    <property type="entry name" value="ACC_Biotin_Carboxylase"/>
</dbReference>
<dbReference type="AlphaFoldDB" id="A0A7W8M9E7"/>
<dbReference type="Pfam" id="PF00364">
    <property type="entry name" value="Biotin_lipoyl"/>
    <property type="match status" value="1"/>
</dbReference>
<evidence type="ECO:0000256" key="7">
    <source>
        <dbReference type="SAM" id="MobiDB-lite"/>
    </source>
</evidence>
<reference evidence="12 13" key="1">
    <citation type="submission" date="2020-08" db="EMBL/GenBank/DDBJ databases">
        <title>Genomic Encyclopedia of Type Strains, Phase IV (KMG-IV): sequencing the most valuable type-strain genomes for metagenomic binning, comparative biology and taxonomic classification.</title>
        <authorList>
            <person name="Goeker M."/>
        </authorList>
    </citation>
    <scope>NUCLEOTIDE SEQUENCE [LARGE SCALE GENOMIC DNA]</scope>
    <source>
        <strain evidence="12 13">DSM 29781</strain>
    </source>
</reference>
<dbReference type="InterPro" id="IPR034733">
    <property type="entry name" value="AcCoA_carboxyl_beta"/>
</dbReference>
<dbReference type="PANTHER" id="PTHR48095">
    <property type="entry name" value="PYRUVATE CARBOXYLASE SUBUNIT A"/>
    <property type="match status" value="1"/>
</dbReference>
<comment type="caution">
    <text evidence="12">The sequence shown here is derived from an EMBL/GenBank/DDBJ whole genome shotgun (WGS) entry which is preliminary data.</text>
</comment>
<accession>A0A7W8M9E7</accession>
<dbReference type="InterPro" id="IPR016185">
    <property type="entry name" value="PreATP-grasp_dom_sf"/>
</dbReference>
<proteinExistence type="predicted"/>
<feature type="domain" description="CoA carboxyltransferase C-terminal" evidence="11">
    <location>
        <begin position="856"/>
        <end position="1095"/>
    </location>
</feature>
<keyword evidence="2" id="KW-0436">Ligase</keyword>
<dbReference type="InterPro" id="IPR011763">
    <property type="entry name" value="COA_CT_C"/>
</dbReference>
<evidence type="ECO:0000256" key="1">
    <source>
        <dbReference type="ARBA" id="ARBA00001953"/>
    </source>
</evidence>
<dbReference type="InterPro" id="IPR005482">
    <property type="entry name" value="Biotin_COase_C"/>
</dbReference>
<evidence type="ECO:0000259" key="8">
    <source>
        <dbReference type="PROSITE" id="PS50968"/>
    </source>
</evidence>
<dbReference type="InterPro" id="IPR011054">
    <property type="entry name" value="Rudment_hybrid_motif"/>
</dbReference>
<evidence type="ECO:0000256" key="2">
    <source>
        <dbReference type="ARBA" id="ARBA00022598"/>
    </source>
</evidence>
<dbReference type="InterPro" id="IPR011761">
    <property type="entry name" value="ATP-grasp"/>
</dbReference>
<dbReference type="Pfam" id="PF00289">
    <property type="entry name" value="Biotin_carb_N"/>
    <property type="match status" value="1"/>
</dbReference>
<organism evidence="12 13">
    <name type="scientific">Quisquiliibacterium transsilvanicum</name>
    <dbReference type="NCBI Taxonomy" id="1549638"/>
    <lineage>
        <taxon>Bacteria</taxon>
        <taxon>Pseudomonadati</taxon>
        <taxon>Pseudomonadota</taxon>
        <taxon>Betaproteobacteria</taxon>
        <taxon>Burkholderiales</taxon>
        <taxon>Burkholderiaceae</taxon>
        <taxon>Quisquiliibacterium</taxon>
    </lineage>
</organism>
<evidence type="ECO:0000313" key="13">
    <source>
        <dbReference type="Proteomes" id="UP000532440"/>
    </source>
</evidence>
<dbReference type="Proteomes" id="UP000532440">
    <property type="component" value="Unassembled WGS sequence"/>
</dbReference>
<dbReference type="InterPro" id="IPR013815">
    <property type="entry name" value="ATP_grasp_subdomain_1"/>
</dbReference>
<keyword evidence="5" id="KW-0092">Biotin</keyword>
<dbReference type="GO" id="GO:0005524">
    <property type="term" value="F:ATP binding"/>
    <property type="evidence" value="ECO:0007669"/>
    <property type="project" value="UniProtKB-UniRule"/>
</dbReference>
<dbReference type="SUPFAM" id="SSF52440">
    <property type="entry name" value="PreATP-grasp domain"/>
    <property type="match status" value="1"/>
</dbReference>
<comment type="cofactor">
    <cofactor evidence="1">
        <name>biotin</name>
        <dbReference type="ChEBI" id="CHEBI:57586"/>
    </cofactor>
</comment>
<sequence>MNTKRFHKLLIANRGEIAIRIARAAGELGLPTVAVHSKDDAASLHLRHADEVVALDGVGARAYLDIDAIVGAAKAAGCDALHPGYGFLSENPALARRCAAEGIRFVGPRVEALELFGDKVRAKQLANECGVPLIAGSGGPVGLEEARAFLAGLGEGGAMMIKAVAGGGGRGMRAVRSAADLDEAYARCRSEALAAFGSGEVYVERLVLDARHIEIQIVGDAHGGAMHLWERECTIQRRHQKLIEIAPSPTLGPALRERITSAALALAWAARYDNLGTFEFLVDASADPASPEAFAFIEANPRLQVEHTVTEQVFGVDLVQAQIRIAAGATLASLGLDQATLPRPRGHAIQLRVNMETMDETGATHPSAGTLQAFQPPSGPGIRVDSFGYPGYRVSSSFDSLLAKVIAHSPSPRFEDAVAKARRALREFRIDGVATNIGFLEALLAHPVVAANGANTRFIDEHAAQLVASAARGQRLYAESPDDPARHDAAQSAASPAARALHAPVGTVAVTAPLQGTVVSIDIEPGRTVRAGEQIAVLEAMKMEHVVCAEVAGMVRVLATEPGITLMPGEAIAFIEPAEVHAGEAVQAAAADPDHVRADLAESIERHALTRDERRPKAVARRRATGQRSARENLDQLFDEDSFAEYGALAIAAQRKRRSIEDLIENTPADGVIAGTGTVNAEHFGEERARCMGVIYDYSVLAGTQGQMNHKKQDRMFRLAEKWRMPVVLYAEGGGGRPGDTERLGLTGLDNHTFSGFARLSGLVPLVGVVSGYCFAGNAALLGCCDVIIATRNASIGMGGPAMIEGGGLGVYRPEEVGPTRFQSPNGVIDVLVEDEVEATDAARKYLSYFQGTRSDWSCPDQRMLRHAIPENRLRVYDVRAVIDLLADSGSVLELRREFGIGIVTAFIRIEGRPMGLIANNPHHLGGAIDAEAGDKAARFMQLCDAFDLPILSLCDTPGFMVGPEAEKSGVVRHVSRMFVNGASLTVPWFTVVLRKGYGLGAQAMAAGGFHDSVFTIAWPTGEFGGMGLEGFVRLGYRKEMEAIADPAERQAWYEAMVAKKYEEGKALSIASVLEIDEVIDPAETRRWVMAGLRSVPRPAPREGRKRPCIDAW</sequence>
<dbReference type="SUPFAM" id="SSF51246">
    <property type="entry name" value="Rudiment single hybrid motif"/>
    <property type="match status" value="1"/>
</dbReference>
<dbReference type="InterPro" id="IPR029045">
    <property type="entry name" value="ClpP/crotonase-like_dom_sf"/>
</dbReference>
<feature type="domain" description="ATP-grasp" evidence="9">
    <location>
        <begin position="123"/>
        <end position="327"/>
    </location>
</feature>
<dbReference type="RefSeq" id="WP_183968640.1">
    <property type="nucleotide sequence ID" value="NZ_BAABEW010000012.1"/>
</dbReference>
<dbReference type="Pfam" id="PF02785">
    <property type="entry name" value="Biotin_carb_C"/>
    <property type="match status" value="1"/>
</dbReference>
<dbReference type="GO" id="GO:0046872">
    <property type="term" value="F:metal ion binding"/>
    <property type="evidence" value="ECO:0007669"/>
    <property type="project" value="InterPro"/>
</dbReference>
<evidence type="ECO:0000256" key="6">
    <source>
        <dbReference type="PROSITE-ProRule" id="PRU00409"/>
    </source>
</evidence>
<dbReference type="PROSITE" id="PS00867">
    <property type="entry name" value="CPSASE_2"/>
    <property type="match status" value="1"/>
</dbReference>
<evidence type="ECO:0000259" key="9">
    <source>
        <dbReference type="PROSITE" id="PS50975"/>
    </source>
</evidence>
<feature type="region of interest" description="Disordered" evidence="7">
    <location>
        <begin position="610"/>
        <end position="629"/>
    </location>
</feature>
<dbReference type="Gene3D" id="3.30.470.20">
    <property type="entry name" value="ATP-grasp fold, B domain"/>
    <property type="match status" value="1"/>
</dbReference>
<dbReference type="PROSITE" id="PS50989">
    <property type="entry name" value="COA_CT_CTER"/>
    <property type="match status" value="1"/>
</dbReference>
<dbReference type="SUPFAM" id="SSF51230">
    <property type="entry name" value="Single hybrid motif"/>
    <property type="match status" value="1"/>
</dbReference>
<dbReference type="CDD" id="cd06850">
    <property type="entry name" value="biotinyl_domain"/>
    <property type="match status" value="1"/>
</dbReference>
<dbReference type="Gene3D" id="3.90.226.10">
    <property type="entry name" value="2-enoyl-CoA Hydratase, Chain A, domain 1"/>
    <property type="match status" value="2"/>
</dbReference>
<dbReference type="PROSITE" id="PS50968">
    <property type="entry name" value="BIOTINYL_LIPOYL"/>
    <property type="match status" value="1"/>
</dbReference>
<protein>
    <submittedName>
        <fullName evidence="12">Acetyl/propionyl-CoA carboxylase alpha subunit</fullName>
    </submittedName>
</protein>
<dbReference type="Gene3D" id="2.40.50.100">
    <property type="match status" value="1"/>
</dbReference>
<evidence type="ECO:0000259" key="11">
    <source>
        <dbReference type="PROSITE" id="PS50989"/>
    </source>
</evidence>
<keyword evidence="13" id="KW-1185">Reference proteome</keyword>
<evidence type="ECO:0000259" key="10">
    <source>
        <dbReference type="PROSITE" id="PS50979"/>
    </source>
</evidence>
<dbReference type="SUPFAM" id="SSF56059">
    <property type="entry name" value="Glutathione synthetase ATP-binding domain-like"/>
    <property type="match status" value="1"/>
</dbReference>
<evidence type="ECO:0000256" key="4">
    <source>
        <dbReference type="ARBA" id="ARBA00022840"/>
    </source>
</evidence>
<dbReference type="InterPro" id="IPR005481">
    <property type="entry name" value="BC-like_N"/>
</dbReference>
<evidence type="ECO:0000313" key="12">
    <source>
        <dbReference type="EMBL" id="MBB5272788.1"/>
    </source>
</evidence>
<feature type="domain" description="Biotin carboxylation" evidence="10">
    <location>
        <begin position="5"/>
        <end position="464"/>
    </location>
</feature>
<evidence type="ECO:0000256" key="3">
    <source>
        <dbReference type="ARBA" id="ARBA00022741"/>
    </source>
</evidence>
<evidence type="ECO:0000256" key="5">
    <source>
        <dbReference type="ARBA" id="ARBA00023267"/>
    </source>
</evidence>
<dbReference type="SUPFAM" id="SSF52096">
    <property type="entry name" value="ClpP/crotonase"/>
    <property type="match status" value="2"/>
</dbReference>
<keyword evidence="4 6" id="KW-0067">ATP-binding</keyword>
<dbReference type="EMBL" id="JACHGB010000005">
    <property type="protein sequence ID" value="MBB5272788.1"/>
    <property type="molecule type" value="Genomic_DNA"/>
</dbReference>
<dbReference type="PROSITE" id="PS00188">
    <property type="entry name" value="BIOTIN"/>
    <property type="match status" value="1"/>
</dbReference>
<gene>
    <name evidence="12" type="ORF">HNQ70_002811</name>
</gene>
<dbReference type="InterPro" id="IPR005479">
    <property type="entry name" value="CPAse_ATP-bd"/>
</dbReference>
<dbReference type="SMART" id="SM00878">
    <property type="entry name" value="Biotin_carb_C"/>
    <property type="match status" value="1"/>
</dbReference>
<dbReference type="PROSITE" id="PS50979">
    <property type="entry name" value="BC"/>
    <property type="match status" value="1"/>
</dbReference>
<dbReference type="PROSITE" id="PS50975">
    <property type="entry name" value="ATP_GRASP"/>
    <property type="match status" value="1"/>
</dbReference>
<dbReference type="InterPro" id="IPR011053">
    <property type="entry name" value="Single_hybrid_motif"/>
</dbReference>
<feature type="domain" description="Lipoyl-binding" evidence="8">
    <location>
        <begin position="502"/>
        <end position="576"/>
    </location>
</feature>
<dbReference type="GO" id="GO:0016874">
    <property type="term" value="F:ligase activity"/>
    <property type="evidence" value="ECO:0007669"/>
    <property type="project" value="UniProtKB-KW"/>
</dbReference>
<dbReference type="PANTHER" id="PTHR48095:SF5">
    <property type="entry name" value="BLL7292 PROTEIN"/>
    <property type="match status" value="1"/>
</dbReference>
<dbReference type="Gene3D" id="3.40.50.20">
    <property type="match status" value="1"/>
</dbReference>
<dbReference type="Gene3D" id="3.30.1490.20">
    <property type="entry name" value="ATP-grasp fold, A domain"/>
    <property type="match status" value="1"/>
</dbReference>
<name>A0A7W8M9E7_9BURK</name>
<dbReference type="InterPro" id="IPR011764">
    <property type="entry name" value="Biotin_carboxylation_dom"/>
</dbReference>
<dbReference type="InterPro" id="IPR000089">
    <property type="entry name" value="Biotin_lipoyl"/>
</dbReference>